<evidence type="ECO:0000313" key="3">
    <source>
        <dbReference type="Proteomes" id="UP000782610"/>
    </source>
</evidence>
<accession>A0A933KY62</accession>
<dbReference type="AlphaFoldDB" id="A0A933KY62"/>
<feature type="chain" id="PRO_5037756619" evidence="1">
    <location>
        <begin position="29"/>
        <end position="153"/>
    </location>
</feature>
<proteinExistence type="predicted"/>
<keyword evidence="1" id="KW-0732">Signal</keyword>
<protein>
    <submittedName>
        <fullName evidence="2">Uncharacterized protein</fullName>
    </submittedName>
</protein>
<sequence length="153" mass="16402">MTGPARIPAIIAIILGLAGGAATAPAHASMDTPCAPIGRIELDHLLHAAQFTRTGFSVYVSSDNHAIDISGMRKYCSIDDFAQGPTIRHSRLIQIIGPSAYYTIVIDQFRNAAGADRQAAVWRHVTADFPGETVHIVRTGPAEIVKITRTATR</sequence>
<reference evidence="2" key="1">
    <citation type="submission" date="2020-07" db="EMBL/GenBank/DDBJ databases">
        <title>Huge and variable diversity of episymbiotic CPR bacteria and DPANN archaea in groundwater ecosystems.</title>
        <authorList>
            <person name="He C.Y."/>
            <person name="Keren R."/>
            <person name="Whittaker M."/>
            <person name="Farag I.F."/>
            <person name="Doudna J."/>
            <person name="Cate J.H.D."/>
            <person name="Banfield J.F."/>
        </authorList>
    </citation>
    <scope>NUCLEOTIDE SEQUENCE</scope>
    <source>
        <strain evidence="2">NC_groundwater_1586_Pr3_B-0.1um_66_15</strain>
    </source>
</reference>
<dbReference type="EMBL" id="JACRAF010000005">
    <property type="protein sequence ID" value="MBI4920488.1"/>
    <property type="molecule type" value="Genomic_DNA"/>
</dbReference>
<comment type="caution">
    <text evidence="2">The sequence shown here is derived from an EMBL/GenBank/DDBJ whole genome shotgun (WGS) entry which is preliminary data.</text>
</comment>
<feature type="signal peptide" evidence="1">
    <location>
        <begin position="1"/>
        <end position="28"/>
    </location>
</feature>
<organism evidence="2 3">
    <name type="scientific">Devosia nanyangense</name>
    <dbReference type="NCBI Taxonomy" id="1228055"/>
    <lineage>
        <taxon>Bacteria</taxon>
        <taxon>Pseudomonadati</taxon>
        <taxon>Pseudomonadota</taxon>
        <taxon>Alphaproteobacteria</taxon>
        <taxon>Hyphomicrobiales</taxon>
        <taxon>Devosiaceae</taxon>
        <taxon>Devosia</taxon>
    </lineage>
</organism>
<gene>
    <name evidence="2" type="ORF">HY834_01965</name>
</gene>
<name>A0A933KY62_9HYPH</name>
<evidence type="ECO:0000256" key="1">
    <source>
        <dbReference type="SAM" id="SignalP"/>
    </source>
</evidence>
<dbReference type="Proteomes" id="UP000782610">
    <property type="component" value="Unassembled WGS sequence"/>
</dbReference>
<evidence type="ECO:0000313" key="2">
    <source>
        <dbReference type="EMBL" id="MBI4920488.1"/>
    </source>
</evidence>